<proteinExistence type="predicted"/>
<keyword evidence="1" id="KW-0812">Transmembrane</keyword>
<accession>A0A382B967</accession>
<dbReference type="AlphaFoldDB" id="A0A382B967"/>
<organism evidence="2">
    <name type="scientific">marine metagenome</name>
    <dbReference type="NCBI Taxonomy" id="408172"/>
    <lineage>
        <taxon>unclassified sequences</taxon>
        <taxon>metagenomes</taxon>
        <taxon>ecological metagenomes</taxon>
    </lineage>
</organism>
<protein>
    <recommendedName>
        <fullName evidence="3">DUF819 family protein</fullName>
    </recommendedName>
</protein>
<gene>
    <name evidence="2" type="ORF">METZ01_LOCUS162935</name>
</gene>
<reference evidence="2" key="1">
    <citation type="submission" date="2018-05" db="EMBL/GenBank/DDBJ databases">
        <authorList>
            <person name="Lanie J.A."/>
            <person name="Ng W.-L."/>
            <person name="Kazmierczak K.M."/>
            <person name="Andrzejewski T.M."/>
            <person name="Davidsen T.M."/>
            <person name="Wayne K.J."/>
            <person name="Tettelin H."/>
            <person name="Glass J.I."/>
            <person name="Rusch D."/>
            <person name="Podicherti R."/>
            <person name="Tsui H.-C.T."/>
            <person name="Winkler M.E."/>
        </authorList>
    </citation>
    <scope>NUCLEOTIDE SEQUENCE</scope>
</reference>
<feature type="transmembrane region" description="Helical" evidence="1">
    <location>
        <begin position="41"/>
        <end position="61"/>
    </location>
</feature>
<sequence>MPSETTALINDPMAVFAFLAMLVALIFWVSELDQFKKTFELIPPVMYVYFVPMFTTTIGITPQSSPTYDWMIQYLLLFALLL</sequence>
<evidence type="ECO:0008006" key="3">
    <source>
        <dbReference type="Google" id="ProtNLM"/>
    </source>
</evidence>
<keyword evidence="1" id="KW-0472">Membrane</keyword>
<feature type="non-terminal residue" evidence="2">
    <location>
        <position position="82"/>
    </location>
</feature>
<name>A0A382B967_9ZZZZ</name>
<dbReference type="EMBL" id="UINC01028676">
    <property type="protein sequence ID" value="SVB10081.1"/>
    <property type="molecule type" value="Genomic_DNA"/>
</dbReference>
<keyword evidence="1" id="KW-1133">Transmembrane helix</keyword>
<evidence type="ECO:0000313" key="2">
    <source>
        <dbReference type="EMBL" id="SVB10081.1"/>
    </source>
</evidence>
<evidence type="ECO:0000256" key="1">
    <source>
        <dbReference type="SAM" id="Phobius"/>
    </source>
</evidence>
<feature type="transmembrane region" description="Helical" evidence="1">
    <location>
        <begin position="12"/>
        <end position="29"/>
    </location>
</feature>